<comment type="similarity">
    <text evidence="2">Belongs to the WD repeat DDB2/WDR76 family.</text>
</comment>
<dbReference type="InterPro" id="IPR036322">
    <property type="entry name" value="WD40_repeat_dom_sf"/>
</dbReference>
<comment type="function">
    <text evidence="1">Specifically binds 5-hydroxymethylcytosine (5hmC), suggesting that it acts as a specific reader of 5hmC.</text>
</comment>
<dbReference type="PANTHER" id="PTHR14773">
    <property type="entry name" value="WD REPEAT-CONTAINING PROTEIN 76"/>
    <property type="match status" value="1"/>
</dbReference>
<evidence type="ECO:0000256" key="4">
    <source>
        <dbReference type="ARBA" id="ARBA00022574"/>
    </source>
</evidence>
<accession>A7RGG5</accession>
<dbReference type="SMART" id="SM00320">
    <property type="entry name" value="WD40"/>
    <property type="match status" value="6"/>
</dbReference>
<dbReference type="FunFam" id="2.130.10.10:FF:000180">
    <property type="entry name" value="WD repeat-containing protein 76"/>
    <property type="match status" value="1"/>
</dbReference>
<dbReference type="Gene3D" id="2.130.10.10">
    <property type="entry name" value="YVTN repeat-like/Quinoprotein amine dehydrogenase"/>
    <property type="match status" value="1"/>
</dbReference>
<dbReference type="GO" id="GO:0003677">
    <property type="term" value="F:DNA binding"/>
    <property type="evidence" value="ECO:0000318"/>
    <property type="project" value="GO_Central"/>
</dbReference>
<sequence length="523" mass="58370">MPKGRAAQSKKPTVKIESEPEYTSDEDVTPHIGHSASQLSEYEKRRLENIRKNNEMLAKLNIDVVKQELVSSATKKRKLNNLSIKKTQSSVELPRRKSLRIRRITPDGMALPEPPPTPVYPEPSRLPSGPLDMDPINEVEDIEAKGFLCKMNQLACKVKKTPVKSSSKELKSLSLHEKSLRKLQVKEDHVHKVVSKRIVSILFHPAQTKVVVLASDKSGKLGMWDVGSSSSSEGVYLFEPHSNVIPSLAFDPDDTTKLYSCSYDGTLRCADLTVPVFHEVDLKFTLLFNTKKVLSLVEDDTAFSYMTFGTTSHSCLLASCFDGSIMIVDSRIDAKKRNPAQTLDVHDRAIKCVDVHPTNRNLVCTSTRNGAIAFWDVRNFKNRKSILSSLQLGRSVSSAFFSPITGQQIVATCMNDTVTVHDVSDSGIATHRPKCLFRHDNGTGRWLTTFNAVWDPKHDDLIAVGSMSRNRQIDVYSSDYPNSQLLSLQHENMTTINSRLAFHPSLNMLVGGNSSGKVYLWTE</sequence>
<evidence type="ECO:0000313" key="10">
    <source>
        <dbReference type="EMBL" id="EDO49519.1"/>
    </source>
</evidence>
<name>A7RGG5_NEMVE</name>
<dbReference type="AlphaFoldDB" id="A7RGG5"/>
<dbReference type="EMBL" id="DS469509">
    <property type="protein sequence ID" value="EDO49519.1"/>
    <property type="molecule type" value="Genomic_DNA"/>
</dbReference>
<dbReference type="InterPro" id="IPR019775">
    <property type="entry name" value="WD40_repeat_CS"/>
</dbReference>
<evidence type="ECO:0000256" key="5">
    <source>
        <dbReference type="ARBA" id="ARBA00022737"/>
    </source>
</evidence>
<keyword evidence="4 8" id="KW-0853">WD repeat</keyword>
<evidence type="ECO:0000256" key="9">
    <source>
        <dbReference type="SAM" id="MobiDB-lite"/>
    </source>
</evidence>
<gene>
    <name evidence="10" type="ORF">NEMVEDRAFT_v1g238075</name>
</gene>
<evidence type="ECO:0000256" key="3">
    <source>
        <dbReference type="ARBA" id="ARBA00021234"/>
    </source>
</evidence>
<feature type="repeat" description="WD" evidence="8">
    <location>
        <begin position="343"/>
        <end position="385"/>
    </location>
</feature>
<dbReference type="SUPFAM" id="SSF50978">
    <property type="entry name" value="WD40 repeat-like"/>
    <property type="match status" value="1"/>
</dbReference>
<evidence type="ECO:0000313" key="11">
    <source>
        <dbReference type="Proteomes" id="UP000001593"/>
    </source>
</evidence>
<dbReference type="PANTHER" id="PTHR14773:SF0">
    <property type="entry name" value="WD REPEAT-CONTAINING PROTEIN 76"/>
    <property type="match status" value="1"/>
</dbReference>
<keyword evidence="11" id="KW-1185">Reference proteome</keyword>
<organism evidence="10 11">
    <name type="scientific">Nematostella vectensis</name>
    <name type="common">Starlet sea anemone</name>
    <dbReference type="NCBI Taxonomy" id="45351"/>
    <lineage>
        <taxon>Eukaryota</taxon>
        <taxon>Metazoa</taxon>
        <taxon>Cnidaria</taxon>
        <taxon>Anthozoa</taxon>
        <taxon>Hexacorallia</taxon>
        <taxon>Actiniaria</taxon>
        <taxon>Edwardsiidae</taxon>
        <taxon>Nematostella</taxon>
    </lineage>
</organism>
<reference evidence="10 11" key="1">
    <citation type="journal article" date="2007" name="Science">
        <title>Sea anemone genome reveals ancestral eumetazoan gene repertoire and genomic organization.</title>
        <authorList>
            <person name="Putnam N.H."/>
            <person name="Srivastava M."/>
            <person name="Hellsten U."/>
            <person name="Dirks B."/>
            <person name="Chapman J."/>
            <person name="Salamov A."/>
            <person name="Terry A."/>
            <person name="Shapiro H."/>
            <person name="Lindquist E."/>
            <person name="Kapitonov V.V."/>
            <person name="Jurka J."/>
            <person name="Genikhovich G."/>
            <person name="Grigoriev I.V."/>
            <person name="Lucas S.M."/>
            <person name="Steele R.E."/>
            <person name="Finnerty J.R."/>
            <person name="Technau U."/>
            <person name="Martindale M.Q."/>
            <person name="Rokhsar D.S."/>
        </authorList>
    </citation>
    <scope>NUCLEOTIDE SEQUENCE [LARGE SCALE GENOMIC DNA]</scope>
    <source>
        <strain evidence="11">CH2 X CH6</strain>
    </source>
</reference>
<dbReference type="Pfam" id="PF00400">
    <property type="entry name" value="WD40"/>
    <property type="match status" value="2"/>
</dbReference>
<dbReference type="GO" id="GO:0005634">
    <property type="term" value="C:nucleus"/>
    <property type="evidence" value="ECO:0000318"/>
    <property type="project" value="GO_Central"/>
</dbReference>
<dbReference type="OMA" id="DPNTLYW"/>
<evidence type="ECO:0000256" key="7">
    <source>
        <dbReference type="ARBA" id="ARBA00023125"/>
    </source>
</evidence>
<evidence type="ECO:0000256" key="6">
    <source>
        <dbReference type="ARBA" id="ARBA00022763"/>
    </source>
</evidence>
<evidence type="ECO:0000256" key="8">
    <source>
        <dbReference type="PROSITE-ProRule" id="PRU00221"/>
    </source>
</evidence>
<evidence type="ECO:0000256" key="1">
    <source>
        <dbReference type="ARBA" id="ARBA00002530"/>
    </source>
</evidence>
<proteinExistence type="inferred from homology"/>
<dbReference type="InterPro" id="IPR015943">
    <property type="entry name" value="WD40/YVTN_repeat-like_dom_sf"/>
</dbReference>
<dbReference type="PhylomeDB" id="A7RGG5"/>
<protein>
    <recommendedName>
        <fullName evidence="3">WD repeat-containing protein 76</fullName>
    </recommendedName>
</protein>
<dbReference type="PROSITE" id="PS50082">
    <property type="entry name" value="WD_REPEATS_2"/>
    <property type="match status" value="1"/>
</dbReference>
<feature type="region of interest" description="Disordered" evidence="9">
    <location>
        <begin position="1"/>
        <end position="41"/>
    </location>
</feature>
<keyword evidence="5" id="KW-0677">Repeat</keyword>
<keyword evidence="6" id="KW-0227">DNA damage</keyword>
<dbReference type="GO" id="GO:0006974">
    <property type="term" value="P:DNA damage response"/>
    <property type="evidence" value="ECO:0007669"/>
    <property type="project" value="UniProtKB-KW"/>
</dbReference>
<dbReference type="GO" id="GO:2000001">
    <property type="term" value="P:regulation of DNA damage checkpoint"/>
    <property type="evidence" value="ECO:0000318"/>
    <property type="project" value="GO_Central"/>
</dbReference>
<dbReference type="InterPro" id="IPR050853">
    <property type="entry name" value="WD_repeat_DNA-damage-binding"/>
</dbReference>
<evidence type="ECO:0000256" key="2">
    <source>
        <dbReference type="ARBA" id="ARBA00005434"/>
    </source>
</evidence>
<dbReference type="HOGENOM" id="CLU_017019_0_1_1"/>
<dbReference type="STRING" id="45351.A7RGG5"/>
<dbReference type="Proteomes" id="UP000001593">
    <property type="component" value="Unassembled WGS sequence"/>
</dbReference>
<dbReference type="PROSITE" id="PS00678">
    <property type="entry name" value="WD_REPEATS_1"/>
    <property type="match status" value="1"/>
</dbReference>
<dbReference type="eggNOG" id="KOG4328">
    <property type="taxonomic scope" value="Eukaryota"/>
</dbReference>
<dbReference type="InParanoid" id="A7RGG5"/>
<dbReference type="InterPro" id="IPR001680">
    <property type="entry name" value="WD40_rpt"/>
</dbReference>
<keyword evidence="7" id="KW-0238">DNA-binding</keyword>